<dbReference type="PANTHER" id="PTHR13906">
    <property type="entry name" value="PORCUPINE"/>
    <property type="match status" value="1"/>
</dbReference>
<dbReference type="GO" id="GO:0030258">
    <property type="term" value="P:lipid modification"/>
    <property type="evidence" value="ECO:0007669"/>
    <property type="project" value="TreeGrafter"/>
</dbReference>
<evidence type="ECO:0000256" key="3">
    <source>
        <dbReference type="ARBA" id="ARBA00022692"/>
    </source>
</evidence>
<evidence type="ECO:0000313" key="8">
    <source>
        <dbReference type="EMBL" id="KAG6375059.1"/>
    </source>
</evidence>
<dbReference type="InterPro" id="IPR049941">
    <property type="entry name" value="LPLAT_7/PORCN-like"/>
</dbReference>
<evidence type="ECO:0000313" key="9">
    <source>
        <dbReference type="Proteomes" id="UP000683000"/>
    </source>
</evidence>
<dbReference type="AlphaFoldDB" id="A0A8I2YNC4"/>
<keyword evidence="6 8" id="KW-0012">Acyltransferase</keyword>
<dbReference type="InterPro" id="IPR004299">
    <property type="entry name" value="MBOAT_fam"/>
</dbReference>
<evidence type="ECO:0000256" key="4">
    <source>
        <dbReference type="ARBA" id="ARBA00022989"/>
    </source>
</evidence>
<keyword evidence="2 8" id="KW-0808">Transferase</keyword>
<feature type="transmembrane region" description="Helical" evidence="7">
    <location>
        <begin position="428"/>
        <end position="448"/>
    </location>
</feature>
<dbReference type="EMBL" id="JAGFBS010000016">
    <property type="protein sequence ID" value="KAG6375059.1"/>
    <property type="molecule type" value="Genomic_DNA"/>
</dbReference>
<feature type="transmembrane region" description="Helical" evidence="7">
    <location>
        <begin position="217"/>
        <end position="236"/>
    </location>
</feature>
<evidence type="ECO:0000256" key="5">
    <source>
        <dbReference type="ARBA" id="ARBA00023136"/>
    </source>
</evidence>
<gene>
    <name evidence="8" type="ORF">JVT61DRAFT_3842</name>
</gene>
<accession>A0A8I2YNC4</accession>
<comment type="subcellular location">
    <subcellularLocation>
        <location evidence="1">Membrane</location>
        <topology evidence="1">Multi-pass membrane protein</topology>
    </subcellularLocation>
</comment>
<comment type="caution">
    <text evidence="8">The sequence shown here is derived from an EMBL/GenBank/DDBJ whole genome shotgun (WGS) entry which is preliminary data.</text>
</comment>
<dbReference type="GO" id="GO:0003841">
    <property type="term" value="F:1-acylglycerol-3-phosphate O-acyltransferase activity"/>
    <property type="evidence" value="ECO:0007669"/>
    <property type="project" value="TreeGrafter"/>
</dbReference>
<feature type="transmembrane region" description="Helical" evidence="7">
    <location>
        <begin position="381"/>
        <end position="400"/>
    </location>
</feature>
<feature type="transmembrane region" description="Helical" evidence="7">
    <location>
        <begin position="460"/>
        <end position="479"/>
    </location>
</feature>
<protein>
    <submittedName>
        <fullName evidence="8">MBOAT, membrane-bound O-acyltransferase family-domain-containing protein</fullName>
    </submittedName>
</protein>
<keyword evidence="3 7" id="KW-0812">Transmembrane</keyword>
<evidence type="ECO:0000256" key="6">
    <source>
        <dbReference type="ARBA" id="ARBA00023315"/>
    </source>
</evidence>
<organism evidence="8 9">
    <name type="scientific">Boletus reticuloceps</name>
    <dbReference type="NCBI Taxonomy" id="495285"/>
    <lineage>
        <taxon>Eukaryota</taxon>
        <taxon>Fungi</taxon>
        <taxon>Dikarya</taxon>
        <taxon>Basidiomycota</taxon>
        <taxon>Agaricomycotina</taxon>
        <taxon>Agaricomycetes</taxon>
        <taxon>Agaricomycetidae</taxon>
        <taxon>Boletales</taxon>
        <taxon>Boletineae</taxon>
        <taxon>Boletaceae</taxon>
        <taxon>Boletoideae</taxon>
        <taxon>Boletus</taxon>
    </lineage>
</organism>
<dbReference type="OrthoDB" id="286734at2759"/>
<dbReference type="GO" id="GO:0047184">
    <property type="term" value="F:1-acylglycerophosphocholine O-acyltransferase activity"/>
    <property type="evidence" value="ECO:0007669"/>
    <property type="project" value="TreeGrafter"/>
</dbReference>
<evidence type="ECO:0000256" key="7">
    <source>
        <dbReference type="SAM" id="Phobius"/>
    </source>
</evidence>
<dbReference type="Pfam" id="PF03062">
    <property type="entry name" value="MBOAT"/>
    <property type="match status" value="1"/>
</dbReference>
<feature type="transmembrane region" description="Helical" evidence="7">
    <location>
        <begin position="20"/>
        <end position="36"/>
    </location>
</feature>
<dbReference type="Proteomes" id="UP000683000">
    <property type="component" value="Unassembled WGS sequence"/>
</dbReference>
<proteinExistence type="predicted"/>
<sequence>MDALFAPLADALGASIDQTKLIWCLLIAYPLGSLFIRIPSSQPNLKHAFNIFISIFFLIPVLNLHWGFLQLLGSVLGTYFIAANIRGPSMPWIVFMQVYLSSVRFHAIRVVYELSYETMEVTGPQMVLVMKLTTFAWNVYDGRRPKEDLDKWQLQKRVTKFPTLLEFLGYSFYFPGSLVGPYLDYASYSSLIDESLFQSAESTKPMRRAIPDGRKRVAYRKMLTGLVFLGLYVVVIPTHNFSTTLTPWFAEQSLLYRITVFQFYGFIERCKYYAVWTLTEGASILTGLGFSGFGPSGESLWEGAANIKILEIELPSNFKVLLDSWNINTNIWLRECVYKRVTPEGKKPGFGSTLITFVTSAFWVGSCLLSRTKLTKNIQHGIAIGYYFTFILGGFVTYLGRKCRGGFRPLVLPSPGAPPTWAKRVYDFLGMLLSTLLVNYVAAPFLLLSFTDSIEAWSRVGWYGCWIVGFGVVFFNAGGSEYLQSLQKKQAHAMDVKKPQTPSPGVVVPLEPAVEELKTRMI</sequence>
<reference evidence="8" key="1">
    <citation type="submission" date="2021-03" db="EMBL/GenBank/DDBJ databases">
        <title>Evolutionary innovations through gain and loss of genes in the ectomycorrhizal Boletales.</title>
        <authorList>
            <person name="Wu G."/>
            <person name="Miyauchi S."/>
            <person name="Morin E."/>
            <person name="Yang Z.-L."/>
            <person name="Xu J."/>
            <person name="Martin F.M."/>
        </authorList>
    </citation>
    <scope>NUCLEOTIDE SEQUENCE</scope>
    <source>
        <strain evidence="8">BR01</strain>
    </source>
</reference>
<feature type="transmembrane region" description="Helical" evidence="7">
    <location>
        <begin position="349"/>
        <end position="369"/>
    </location>
</feature>
<keyword evidence="5 7" id="KW-0472">Membrane</keyword>
<evidence type="ECO:0000256" key="2">
    <source>
        <dbReference type="ARBA" id="ARBA00022679"/>
    </source>
</evidence>
<dbReference type="GO" id="GO:0016020">
    <property type="term" value="C:membrane"/>
    <property type="evidence" value="ECO:0007669"/>
    <property type="project" value="UniProtKB-SubCell"/>
</dbReference>
<dbReference type="PANTHER" id="PTHR13906:SF4">
    <property type="entry name" value="LYSOPHOSPHOLIPID ACYLTRANSFERASE 6"/>
    <property type="match status" value="1"/>
</dbReference>
<keyword evidence="4 7" id="KW-1133">Transmembrane helix</keyword>
<dbReference type="GO" id="GO:0005783">
    <property type="term" value="C:endoplasmic reticulum"/>
    <property type="evidence" value="ECO:0007669"/>
    <property type="project" value="TreeGrafter"/>
</dbReference>
<dbReference type="GO" id="GO:0046474">
    <property type="term" value="P:glycerophospholipid biosynthetic process"/>
    <property type="evidence" value="ECO:0007669"/>
    <property type="project" value="TreeGrafter"/>
</dbReference>
<name>A0A8I2YNC4_9AGAM</name>
<evidence type="ECO:0000256" key="1">
    <source>
        <dbReference type="ARBA" id="ARBA00004141"/>
    </source>
</evidence>
<keyword evidence="9" id="KW-1185">Reference proteome</keyword>
<feature type="transmembrane region" description="Helical" evidence="7">
    <location>
        <begin position="48"/>
        <end position="69"/>
    </location>
</feature>